<gene>
    <name evidence="1" type="ORF">GR257_12635</name>
</gene>
<organism evidence="1 2">
    <name type="scientific">Rhizobium leguminosarum</name>
    <dbReference type="NCBI Taxonomy" id="384"/>
    <lineage>
        <taxon>Bacteria</taxon>
        <taxon>Pseudomonadati</taxon>
        <taxon>Pseudomonadota</taxon>
        <taxon>Alphaproteobacteria</taxon>
        <taxon>Hyphomicrobiales</taxon>
        <taxon>Rhizobiaceae</taxon>
        <taxon>Rhizobium/Agrobacterium group</taxon>
        <taxon>Rhizobium</taxon>
    </lineage>
</organism>
<dbReference type="AlphaFoldDB" id="A0A7K3VEW8"/>
<evidence type="ECO:0000313" key="1">
    <source>
        <dbReference type="EMBL" id="NEK15699.1"/>
    </source>
</evidence>
<sequence>MPPDHLDVVDAKGGEWIVEIHQATGRPSINGKDGKAADGGITYLLLDTRKHFRGDLRQNADGTFSNLATGETYTLAD</sequence>
<evidence type="ECO:0000313" key="2">
    <source>
        <dbReference type="Proteomes" id="UP000471705"/>
    </source>
</evidence>
<proteinExistence type="predicted"/>
<accession>A0A7K3VEW8</accession>
<dbReference type="RefSeq" id="WP_164046887.1">
    <property type="nucleotide sequence ID" value="NZ_WUFV01000005.1"/>
</dbReference>
<reference evidence="1 2" key="1">
    <citation type="submission" date="2019-12" db="EMBL/GenBank/DDBJ databases">
        <title>Rhizobium genotypes associated with high levels of biological nitrogen fixation by grain legumes in a temperate-maritime cropping system.</title>
        <authorList>
            <person name="Maluk M."/>
            <person name="Francesc Ferrando Molina F."/>
            <person name="Lopez Del Egido L."/>
            <person name="Lafos M."/>
            <person name="Langarica-Fuentes A."/>
            <person name="Gebre Yohannes G."/>
            <person name="Young M.W."/>
            <person name="Martin P."/>
            <person name="Gantlett R."/>
            <person name="Kenicer G."/>
            <person name="Hawes C."/>
            <person name="Begg G.S."/>
            <person name="Quilliam R.S."/>
            <person name="Squire G.R."/>
            <person name="Poole P.S."/>
            <person name="Young P.W."/>
            <person name="Iannetta P.M."/>
            <person name="James E.K."/>
        </authorList>
    </citation>
    <scope>NUCLEOTIDE SEQUENCE [LARGE SCALE GENOMIC DNA]</scope>
    <source>
        <strain evidence="1 2">JHI54</strain>
    </source>
</reference>
<name>A0A7K3VEW8_RHILE</name>
<comment type="caution">
    <text evidence="1">The sequence shown here is derived from an EMBL/GenBank/DDBJ whole genome shotgun (WGS) entry which is preliminary data.</text>
</comment>
<dbReference type="Proteomes" id="UP000471705">
    <property type="component" value="Unassembled WGS sequence"/>
</dbReference>
<dbReference type="EMBL" id="WUFV01000005">
    <property type="protein sequence ID" value="NEK15699.1"/>
    <property type="molecule type" value="Genomic_DNA"/>
</dbReference>
<protein>
    <submittedName>
        <fullName evidence="1">Uncharacterized protein</fullName>
    </submittedName>
</protein>